<feature type="compositionally biased region" description="Basic and acidic residues" evidence="1">
    <location>
        <begin position="157"/>
        <end position="167"/>
    </location>
</feature>
<dbReference type="AlphaFoldDB" id="A0A0J6FBI6"/>
<gene>
    <name evidence="2" type="ORF">CPAG_02663</name>
</gene>
<name>A0A0J6FBI6_COCPO</name>
<dbReference type="OrthoDB" id="21416at2759"/>
<reference evidence="3" key="3">
    <citation type="journal article" date="2010" name="Genome Res.">
        <title>Population genomic sequencing of Coccidioides fungi reveals recent hybridization and transposon control.</title>
        <authorList>
            <person name="Neafsey D.E."/>
            <person name="Barker B.M."/>
            <person name="Sharpton T.J."/>
            <person name="Stajich J.E."/>
            <person name="Park D.J."/>
            <person name="Whiston E."/>
            <person name="Hung C.-Y."/>
            <person name="McMahan C."/>
            <person name="White J."/>
            <person name="Sykes S."/>
            <person name="Heiman D."/>
            <person name="Young S."/>
            <person name="Zeng Q."/>
            <person name="Abouelleil A."/>
            <person name="Aftuck L."/>
            <person name="Bessette D."/>
            <person name="Brown A."/>
            <person name="FitzGerald M."/>
            <person name="Lui A."/>
            <person name="Macdonald J.P."/>
            <person name="Priest M."/>
            <person name="Orbach M.J."/>
            <person name="Galgiani J.N."/>
            <person name="Kirkland T.N."/>
            <person name="Cole G.T."/>
            <person name="Birren B.W."/>
            <person name="Henn M.R."/>
            <person name="Taylor J.W."/>
            <person name="Rounsley S.D."/>
        </authorList>
    </citation>
    <scope>NUCLEOTIDE SEQUENCE [LARGE SCALE GENOMIC DNA]</scope>
    <source>
        <strain evidence="3">RMSCC 3488</strain>
    </source>
</reference>
<sequence length="183" mass="20748">MRRRAHTVKVVLDASAPFEAFQNEIPFREKFLFISSDNELVNAQVRPDSDSHALLRSADMYDDRTRDRLQKIESGLYAKEVASNRSKEAPWRIKPSECVFPDSICDLDKELEMPSLADLGEFSEPDETLLDEMALSPGSTRETQSQDSGRFMQHTVGSDKDLGSDWDTRLPAEIEKLAVKPEI</sequence>
<feature type="compositionally biased region" description="Polar residues" evidence="1">
    <location>
        <begin position="137"/>
        <end position="148"/>
    </location>
</feature>
<proteinExistence type="predicted"/>
<organism evidence="2 3">
    <name type="scientific">Coccidioides posadasii RMSCC 3488</name>
    <dbReference type="NCBI Taxonomy" id="454284"/>
    <lineage>
        <taxon>Eukaryota</taxon>
        <taxon>Fungi</taxon>
        <taxon>Dikarya</taxon>
        <taxon>Ascomycota</taxon>
        <taxon>Pezizomycotina</taxon>
        <taxon>Eurotiomycetes</taxon>
        <taxon>Eurotiomycetidae</taxon>
        <taxon>Onygenales</taxon>
        <taxon>Onygenaceae</taxon>
        <taxon>Coccidioides</taxon>
    </lineage>
</organism>
<evidence type="ECO:0000313" key="3">
    <source>
        <dbReference type="Proteomes" id="UP000054567"/>
    </source>
</evidence>
<evidence type="ECO:0000256" key="1">
    <source>
        <dbReference type="SAM" id="MobiDB-lite"/>
    </source>
</evidence>
<reference evidence="2 3" key="1">
    <citation type="submission" date="2007-06" db="EMBL/GenBank/DDBJ databases">
        <title>The Genome Sequence of Coccidioides posadasii RMSCC_3488.</title>
        <authorList>
            <consortium name="Coccidioides Genome Resources Consortium"/>
            <consortium name="The Broad Institute Genome Sequencing Platform"/>
            <person name="Henn M.R."/>
            <person name="Sykes S."/>
            <person name="Young S."/>
            <person name="Jaffe D."/>
            <person name="Berlin A."/>
            <person name="Alvarez P."/>
            <person name="Butler J."/>
            <person name="Gnerre S."/>
            <person name="Grabherr M."/>
            <person name="Mauceli E."/>
            <person name="Brockman W."/>
            <person name="Kodira C."/>
            <person name="Alvarado L."/>
            <person name="Zeng Q."/>
            <person name="Crawford M."/>
            <person name="Antoine C."/>
            <person name="Devon K."/>
            <person name="Galgiani J."/>
            <person name="Orsborn K."/>
            <person name="Lewis M.L."/>
            <person name="Nusbaum C."/>
            <person name="Galagan J."/>
            <person name="Birren B."/>
        </authorList>
    </citation>
    <scope>NUCLEOTIDE SEQUENCE [LARGE SCALE GENOMIC DNA]</scope>
    <source>
        <strain evidence="2 3">RMSCC 3488</strain>
    </source>
</reference>
<feature type="region of interest" description="Disordered" evidence="1">
    <location>
        <begin position="135"/>
        <end position="167"/>
    </location>
</feature>
<dbReference type="EMBL" id="DS268109">
    <property type="protein sequence ID" value="KMM66324.1"/>
    <property type="molecule type" value="Genomic_DNA"/>
</dbReference>
<protein>
    <submittedName>
        <fullName evidence="2">Uncharacterized protein</fullName>
    </submittedName>
</protein>
<accession>A0A0J6FBI6</accession>
<dbReference type="VEuPathDB" id="FungiDB:CPAG_02663"/>
<dbReference type="Proteomes" id="UP000054567">
    <property type="component" value="Unassembled WGS sequence"/>
</dbReference>
<evidence type="ECO:0000313" key="2">
    <source>
        <dbReference type="EMBL" id="KMM66324.1"/>
    </source>
</evidence>
<reference evidence="3" key="2">
    <citation type="journal article" date="2009" name="Genome Res.">
        <title>Comparative genomic analyses of the human fungal pathogens Coccidioides and their relatives.</title>
        <authorList>
            <person name="Sharpton T.J."/>
            <person name="Stajich J.E."/>
            <person name="Rounsley S.D."/>
            <person name="Gardner M.J."/>
            <person name="Wortman J.R."/>
            <person name="Jordar V.S."/>
            <person name="Maiti R."/>
            <person name="Kodira C.D."/>
            <person name="Neafsey D.E."/>
            <person name="Zeng Q."/>
            <person name="Hung C.-Y."/>
            <person name="McMahan C."/>
            <person name="Muszewska A."/>
            <person name="Grynberg M."/>
            <person name="Mandel M.A."/>
            <person name="Kellner E.M."/>
            <person name="Barker B.M."/>
            <person name="Galgiani J.N."/>
            <person name="Orbach M.J."/>
            <person name="Kirkland T.N."/>
            <person name="Cole G.T."/>
            <person name="Henn M.R."/>
            <person name="Birren B.W."/>
            <person name="Taylor J.W."/>
        </authorList>
    </citation>
    <scope>NUCLEOTIDE SEQUENCE [LARGE SCALE GENOMIC DNA]</scope>
    <source>
        <strain evidence="3">RMSCC 3488</strain>
    </source>
</reference>